<dbReference type="Proteomes" id="UP000070184">
    <property type="component" value="Unassembled WGS sequence"/>
</dbReference>
<evidence type="ECO:0000313" key="3">
    <source>
        <dbReference type="EMBL" id="KXA88923.1"/>
    </source>
</evidence>
<comment type="caution">
    <text evidence="3">The sequence shown here is derived from an EMBL/GenBank/DDBJ whole genome shotgun (WGS) entry which is preliminary data.</text>
</comment>
<protein>
    <recommendedName>
        <fullName evidence="2">PD-(D/E)XK endonuclease-like domain-containing protein</fullName>
    </recommendedName>
</protein>
<keyword evidence="1" id="KW-0175">Coiled coil</keyword>
<dbReference type="Gene3D" id="3.90.320.10">
    <property type="match status" value="1"/>
</dbReference>
<keyword evidence="4" id="KW-1185">Reference proteome</keyword>
<dbReference type="InterPro" id="IPR011604">
    <property type="entry name" value="PDDEXK-like_dom_sf"/>
</dbReference>
<proteinExistence type="predicted"/>
<feature type="domain" description="PD-(D/E)XK endonuclease-like" evidence="2">
    <location>
        <begin position="5"/>
        <end position="256"/>
    </location>
</feature>
<evidence type="ECO:0000256" key="1">
    <source>
        <dbReference type="SAM" id="Coils"/>
    </source>
</evidence>
<organism evidence="3 4">
    <name type="scientific">candidate division MSBL1 archaeon SCGC-AAA259B11</name>
    <dbReference type="NCBI Taxonomy" id="1698260"/>
    <lineage>
        <taxon>Archaea</taxon>
        <taxon>Methanobacteriati</taxon>
        <taxon>Methanobacteriota</taxon>
        <taxon>candidate division MSBL1</taxon>
    </lineage>
</organism>
<reference evidence="3 4" key="1">
    <citation type="journal article" date="2016" name="Sci. Rep.">
        <title>Metabolic traits of an uncultured archaeal lineage -MSBL1- from brine pools of the Red Sea.</title>
        <authorList>
            <person name="Mwirichia R."/>
            <person name="Alam I."/>
            <person name="Rashid M."/>
            <person name="Vinu M."/>
            <person name="Ba-Alawi W."/>
            <person name="Anthony Kamau A."/>
            <person name="Kamanda Ngugi D."/>
            <person name="Goker M."/>
            <person name="Klenk H.P."/>
            <person name="Bajic V."/>
            <person name="Stingl U."/>
        </authorList>
    </citation>
    <scope>NUCLEOTIDE SEQUENCE [LARGE SCALE GENOMIC DNA]</scope>
    <source>
        <strain evidence="3">SCGC-AAA259B11</strain>
    </source>
</reference>
<name>A0A133U415_9EURY</name>
<dbReference type="EMBL" id="LHXK01000069">
    <property type="protein sequence ID" value="KXA88923.1"/>
    <property type="molecule type" value="Genomic_DNA"/>
</dbReference>
<accession>A0A133U415</accession>
<dbReference type="InterPro" id="IPR038726">
    <property type="entry name" value="PDDEXK_AddAB-type"/>
</dbReference>
<evidence type="ECO:0000313" key="4">
    <source>
        <dbReference type="Proteomes" id="UP000070184"/>
    </source>
</evidence>
<gene>
    <name evidence="3" type="ORF">AKJ61_03935</name>
</gene>
<sequence>MPLYSNSRLGKFEDCPRAYKFKYIEDIDVESRQNVYGFLGSKVHEALEKFHKDLKNGKKNSLNELIDIYLELWEENWSEDIEVSHPEYTPKHFKKVGKKCIKNYYEKHRPFDSVNTVATELRVYPTIAGEEKDYTFQGLIDRLSIDKKGRYIIHDYKTGKNLPSRENLASNRQLPLYQIGVQQEYPDAENVELVWHYVRFGKDFRFEFNQEDLNQVKEDILQTIQDIEKAKEEDRFPPKRRNGASCDWCDYQELCPEWKHFYETEQSFEYKASQVNGTGLVDELAEVERKLNGLKEEKSELEEKREKLEEEILNYAQKNDISSVYGSEKRASIKTEERVKFPSSSHKERDALEQMIIESDMWRDVSYLNIRTLAKRYRESSLPEEVLNKLEKFKQIKKSKEVELEDLEN</sequence>
<feature type="coiled-coil region" evidence="1">
    <location>
        <begin position="277"/>
        <end position="321"/>
    </location>
</feature>
<dbReference type="Pfam" id="PF12705">
    <property type="entry name" value="PDDEXK_1"/>
    <property type="match status" value="1"/>
</dbReference>
<evidence type="ECO:0000259" key="2">
    <source>
        <dbReference type="Pfam" id="PF12705"/>
    </source>
</evidence>
<dbReference type="AlphaFoldDB" id="A0A133U415"/>